<dbReference type="AlphaFoldDB" id="A0A7S4ISV9"/>
<feature type="region of interest" description="Disordered" evidence="1">
    <location>
        <begin position="299"/>
        <end position="322"/>
    </location>
</feature>
<evidence type="ECO:0000256" key="2">
    <source>
        <dbReference type="SAM" id="SignalP"/>
    </source>
</evidence>
<proteinExistence type="predicted"/>
<dbReference type="CDD" id="cd23669">
    <property type="entry name" value="GH55_SacteLam55A-like"/>
    <property type="match status" value="1"/>
</dbReference>
<evidence type="ECO:0008006" key="4">
    <source>
        <dbReference type="Google" id="ProtNLM"/>
    </source>
</evidence>
<dbReference type="InterPro" id="IPR011050">
    <property type="entry name" value="Pectin_lyase_fold/virulence"/>
</dbReference>
<feature type="region of interest" description="Disordered" evidence="1">
    <location>
        <begin position="505"/>
        <end position="526"/>
    </location>
</feature>
<dbReference type="InterPro" id="IPR012334">
    <property type="entry name" value="Pectin_lyas_fold"/>
</dbReference>
<feature type="compositionally biased region" description="Basic and acidic residues" evidence="1">
    <location>
        <begin position="102"/>
        <end position="117"/>
    </location>
</feature>
<accession>A0A7S4ISV9</accession>
<evidence type="ECO:0000256" key="1">
    <source>
        <dbReference type="SAM" id="MobiDB-lite"/>
    </source>
</evidence>
<dbReference type="SUPFAM" id="SSF51126">
    <property type="entry name" value="Pectin lyase-like"/>
    <property type="match status" value="1"/>
</dbReference>
<gene>
    <name evidence="3" type="ORF">OAUR00152_LOCUS14982</name>
</gene>
<dbReference type="EMBL" id="HBKQ01022074">
    <property type="protein sequence ID" value="CAE2238836.1"/>
    <property type="molecule type" value="Transcribed_RNA"/>
</dbReference>
<sequence>MMILSILLRRSALFATTGMALLAQKAPAEAAEAEENERGRTINPTTTRNVETAMTTVQQPNPPPWPDTVKIITPDMTKEEILSTIEPLQDPPQEWTEDIDVDIDHRRRRPADDDPEKRRRTGYNSRRHFSEERHAILFAPGVYSVDVQVGYYVQVAGLGIESDDVVFRNTDRGPFVEALNKHRTVGGRQGSSLDTFWRSAENFRTEARFGQMWAVSQAAPLRRVRVAGDLILHDHGAYASGGHLANAVIEGGAIEFGSQQQWLCRSVDFNNLPDGGGVKNWTDEGALGGGWSRVFVDCTNPPEPRDGGKNDGGAGPSVTVSDPSITVEKPFVALRSGDGDGDGEKKKFDLRVPAPRRRNAKDGPLGADLIGANDDVRDFSRVKVAVATVKNNEGKEVPDPDVSAKINEALEEGLDVVLSPGMYRLKESLRMERNDQVILGLGLATLVAPNDGSPCVRVASRLEGVRIAGIMLEASVLVEKKVQAVATLLEWGEVREVEVEVEVEGGTKKSASKSADPGNPSNPGVLTDVFARVGGSNLNRTVSTDVMVRIHSGNVVGDNLWLWRADHVDLRPGERPNFPPLDYHQVVEGECPVETGIEVNGDDVTIHGLAVEHTTQHQTIWNGERGNVQFYQCEFPYDVRPHFGTSGFLGYKVNDSVKDHIVGGIGVYSNFRDPGVTVDTAIRHPRPHQVIHPFIVKLDNGGVIRTVVNGNEGGAAVEQGVPIRIEGR</sequence>
<protein>
    <recommendedName>
        <fullName evidence="4">Pectate lyase superfamily protein domain-containing protein</fullName>
    </recommendedName>
</protein>
<feature type="signal peptide" evidence="2">
    <location>
        <begin position="1"/>
        <end position="30"/>
    </location>
</feature>
<dbReference type="Gene3D" id="2.160.20.10">
    <property type="entry name" value="Single-stranded right-handed beta-helix, Pectin lyase-like"/>
    <property type="match status" value="1"/>
</dbReference>
<reference evidence="3" key="1">
    <citation type="submission" date="2021-01" db="EMBL/GenBank/DDBJ databases">
        <authorList>
            <person name="Corre E."/>
            <person name="Pelletier E."/>
            <person name="Niang G."/>
            <person name="Scheremetjew M."/>
            <person name="Finn R."/>
            <person name="Kale V."/>
            <person name="Holt S."/>
            <person name="Cochrane G."/>
            <person name="Meng A."/>
            <person name="Brown T."/>
            <person name="Cohen L."/>
        </authorList>
    </citation>
    <scope>NUCLEOTIDE SEQUENCE</scope>
    <source>
        <strain evidence="3">Isolate 1302-5</strain>
    </source>
</reference>
<name>A0A7S4ISV9_9STRA</name>
<feature type="region of interest" description="Disordered" evidence="1">
    <location>
        <begin position="87"/>
        <end position="126"/>
    </location>
</feature>
<dbReference type="InterPro" id="IPR059186">
    <property type="entry name" value="SACTE_4363"/>
</dbReference>
<keyword evidence="2" id="KW-0732">Signal</keyword>
<organism evidence="3">
    <name type="scientific">Odontella aurita</name>
    <dbReference type="NCBI Taxonomy" id="265563"/>
    <lineage>
        <taxon>Eukaryota</taxon>
        <taxon>Sar</taxon>
        <taxon>Stramenopiles</taxon>
        <taxon>Ochrophyta</taxon>
        <taxon>Bacillariophyta</taxon>
        <taxon>Mediophyceae</taxon>
        <taxon>Biddulphiophycidae</taxon>
        <taxon>Eupodiscales</taxon>
        <taxon>Odontellaceae</taxon>
        <taxon>Odontella</taxon>
    </lineage>
</organism>
<evidence type="ECO:0000313" key="3">
    <source>
        <dbReference type="EMBL" id="CAE2238836.1"/>
    </source>
</evidence>
<feature type="chain" id="PRO_5031103103" description="Pectate lyase superfamily protein domain-containing protein" evidence="2">
    <location>
        <begin position="31"/>
        <end position="728"/>
    </location>
</feature>